<keyword evidence="1" id="KW-0812">Transmembrane</keyword>
<accession>A0A1G6XDH2</accession>
<feature type="transmembrane region" description="Helical" evidence="1">
    <location>
        <begin position="53"/>
        <end position="73"/>
    </location>
</feature>
<feature type="transmembrane region" description="Helical" evidence="1">
    <location>
        <begin position="21"/>
        <end position="41"/>
    </location>
</feature>
<dbReference type="EMBL" id="FNAP01000001">
    <property type="protein sequence ID" value="SDD76218.1"/>
    <property type="molecule type" value="Genomic_DNA"/>
</dbReference>
<keyword evidence="1" id="KW-1133">Transmembrane helix</keyword>
<proteinExistence type="predicted"/>
<keyword evidence="3" id="KW-1185">Reference proteome</keyword>
<dbReference type="Proteomes" id="UP000199412">
    <property type="component" value="Unassembled WGS sequence"/>
</dbReference>
<keyword evidence="1" id="KW-0472">Membrane</keyword>
<evidence type="ECO:0000313" key="3">
    <source>
        <dbReference type="Proteomes" id="UP000199412"/>
    </source>
</evidence>
<protein>
    <submittedName>
        <fullName evidence="2">Uncharacterized protein</fullName>
    </submittedName>
</protein>
<dbReference type="AlphaFoldDB" id="A0A1G6XDH2"/>
<sequence length="241" mass="25900">MTPVEQYRSRGLSEPIRIHAGLRFHALLWGGGGFLMLGSVIAMEEGGALEQMIGAFGFVFFGVCLSILLYALVRGARRGLLEISGDGLYMSHIGIVLPWRDIGPAWIQTVRQSGMAIEDVGFVVRNADQHMDRMGSVGRFLFSISRMLSRSRKGGVLDWGLHGLLAAADAGFGSHRQMGDALEKARTMAMAEPGSVVFNVPVPLRMGISASDLLGIINAEVLSRTEPTQPEADGRSSSQGA</sequence>
<name>A0A1G6XDH2_9PROT</name>
<reference evidence="2 3" key="1">
    <citation type="submission" date="2016-10" db="EMBL/GenBank/DDBJ databases">
        <authorList>
            <person name="de Groot N.N."/>
        </authorList>
    </citation>
    <scope>NUCLEOTIDE SEQUENCE [LARGE SCALE GENOMIC DNA]</scope>
    <source>
        <strain evidence="2 3">ATCC 700224</strain>
    </source>
</reference>
<evidence type="ECO:0000313" key="2">
    <source>
        <dbReference type="EMBL" id="SDD76218.1"/>
    </source>
</evidence>
<organism evidence="2 3">
    <name type="scientific">Rhodospira trueperi</name>
    <dbReference type="NCBI Taxonomy" id="69960"/>
    <lineage>
        <taxon>Bacteria</taxon>
        <taxon>Pseudomonadati</taxon>
        <taxon>Pseudomonadota</taxon>
        <taxon>Alphaproteobacteria</taxon>
        <taxon>Rhodospirillales</taxon>
        <taxon>Rhodospirillaceae</taxon>
        <taxon>Rhodospira</taxon>
    </lineage>
</organism>
<gene>
    <name evidence="2" type="ORF">SAMN05421720_101463</name>
</gene>
<evidence type="ECO:0000256" key="1">
    <source>
        <dbReference type="SAM" id="Phobius"/>
    </source>
</evidence>